<organism evidence="3 4">
    <name type="scientific">Chlamydomonas eustigma</name>
    <dbReference type="NCBI Taxonomy" id="1157962"/>
    <lineage>
        <taxon>Eukaryota</taxon>
        <taxon>Viridiplantae</taxon>
        <taxon>Chlorophyta</taxon>
        <taxon>core chlorophytes</taxon>
        <taxon>Chlorophyceae</taxon>
        <taxon>CS clade</taxon>
        <taxon>Chlamydomonadales</taxon>
        <taxon>Chlamydomonadaceae</taxon>
        <taxon>Chlamydomonas</taxon>
    </lineage>
</organism>
<protein>
    <submittedName>
        <fullName evidence="3">Uncharacterized protein</fullName>
    </submittedName>
</protein>
<evidence type="ECO:0000313" key="3">
    <source>
        <dbReference type="EMBL" id="GAX79281.1"/>
    </source>
</evidence>
<evidence type="ECO:0000313" key="4">
    <source>
        <dbReference type="Proteomes" id="UP000232323"/>
    </source>
</evidence>
<feature type="compositionally biased region" description="Low complexity" evidence="1">
    <location>
        <begin position="44"/>
        <end position="61"/>
    </location>
</feature>
<evidence type="ECO:0000256" key="2">
    <source>
        <dbReference type="SAM" id="Phobius"/>
    </source>
</evidence>
<reference evidence="3 4" key="1">
    <citation type="submission" date="2017-08" db="EMBL/GenBank/DDBJ databases">
        <title>Acidophilic green algal genome provides insights into adaptation to an acidic environment.</title>
        <authorList>
            <person name="Hirooka S."/>
            <person name="Hirose Y."/>
            <person name="Kanesaki Y."/>
            <person name="Higuchi S."/>
            <person name="Fujiwara T."/>
            <person name="Onuma R."/>
            <person name="Era A."/>
            <person name="Ohbayashi R."/>
            <person name="Uzuka A."/>
            <person name="Nozaki H."/>
            <person name="Yoshikawa H."/>
            <person name="Miyagishima S.Y."/>
        </authorList>
    </citation>
    <scope>NUCLEOTIDE SEQUENCE [LARGE SCALE GENOMIC DNA]</scope>
    <source>
        <strain evidence="3 4">NIES-2499</strain>
    </source>
</reference>
<evidence type="ECO:0000256" key="1">
    <source>
        <dbReference type="SAM" id="MobiDB-lite"/>
    </source>
</evidence>
<dbReference type="AlphaFoldDB" id="A0A250X873"/>
<keyword evidence="2" id="KW-1133">Transmembrane helix</keyword>
<keyword evidence="4" id="KW-1185">Reference proteome</keyword>
<keyword evidence="2" id="KW-0812">Transmembrane</keyword>
<accession>A0A250X873</accession>
<keyword evidence="2" id="KW-0472">Membrane</keyword>
<feature type="transmembrane region" description="Helical" evidence="2">
    <location>
        <begin position="128"/>
        <end position="150"/>
    </location>
</feature>
<gene>
    <name evidence="3" type="ORF">CEUSTIGMA_g6721.t1</name>
</gene>
<name>A0A250X873_9CHLO</name>
<feature type="transmembrane region" description="Helical" evidence="2">
    <location>
        <begin position="98"/>
        <end position="116"/>
    </location>
</feature>
<sequence length="177" mass="19716">MASLVSSGYASSSASTSGRHNCISGLGNSCIFYLRRKRFHPQVSRESQSSVSTSTPQATVVNSDTQTRTKAVEVPFHPVDASIYDLDVRHYKVPMLRFFNPLMVVSSGAAFIIMANMMHENGPSMETTVIACVPVLLWYFIFLHVLPAGFKDFAVRYMETHDFVPSASVDELQERKQ</sequence>
<dbReference type="OrthoDB" id="545635at2759"/>
<proteinExistence type="predicted"/>
<dbReference type="EMBL" id="BEGY01000041">
    <property type="protein sequence ID" value="GAX79281.1"/>
    <property type="molecule type" value="Genomic_DNA"/>
</dbReference>
<feature type="region of interest" description="Disordered" evidence="1">
    <location>
        <begin position="44"/>
        <end position="64"/>
    </location>
</feature>
<comment type="caution">
    <text evidence="3">The sequence shown here is derived from an EMBL/GenBank/DDBJ whole genome shotgun (WGS) entry which is preliminary data.</text>
</comment>
<dbReference type="Proteomes" id="UP000232323">
    <property type="component" value="Unassembled WGS sequence"/>
</dbReference>